<evidence type="ECO:0000256" key="1">
    <source>
        <dbReference type="SAM" id="SignalP"/>
    </source>
</evidence>
<dbReference type="Pfam" id="PF12708">
    <property type="entry name" value="Pect-lyase_RHGA_epim"/>
    <property type="match status" value="2"/>
</dbReference>
<protein>
    <recommendedName>
        <fullName evidence="2">Rhamnogalacturonase A/B/Epimerase-like pectate lyase domain-containing protein</fullName>
    </recommendedName>
</protein>
<proteinExistence type="predicted"/>
<organism evidence="3 4">
    <name type="scientific">Marasmius tenuissimus</name>
    <dbReference type="NCBI Taxonomy" id="585030"/>
    <lineage>
        <taxon>Eukaryota</taxon>
        <taxon>Fungi</taxon>
        <taxon>Dikarya</taxon>
        <taxon>Basidiomycota</taxon>
        <taxon>Agaricomycotina</taxon>
        <taxon>Agaricomycetes</taxon>
        <taxon>Agaricomycetidae</taxon>
        <taxon>Agaricales</taxon>
        <taxon>Marasmiineae</taxon>
        <taxon>Marasmiaceae</taxon>
        <taxon>Marasmius</taxon>
    </lineage>
</organism>
<dbReference type="CDD" id="cd23668">
    <property type="entry name" value="GH55_beta13glucanase-like"/>
    <property type="match status" value="1"/>
</dbReference>
<name>A0ABR2ZB50_9AGAR</name>
<dbReference type="Gene3D" id="2.160.20.10">
    <property type="entry name" value="Single-stranded right-handed beta-helix, Pectin lyase-like"/>
    <property type="match status" value="2"/>
</dbReference>
<dbReference type="EMBL" id="JBBXMP010000384">
    <property type="protein sequence ID" value="KAL0058023.1"/>
    <property type="molecule type" value="Genomic_DNA"/>
</dbReference>
<evidence type="ECO:0000313" key="3">
    <source>
        <dbReference type="EMBL" id="KAL0058023.1"/>
    </source>
</evidence>
<feature type="domain" description="Rhamnogalacturonase A/B/Epimerase-like pectate lyase" evidence="2">
    <location>
        <begin position="23"/>
        <end position="140"/>
    </location>
</feature>
<keyword evidence="4" id="KW-1185">Reference proteome</keyword>
<feature type="signal peptide" evidence="1">
    <location>
        <begin position="1"/>
        <end position="16"/>
    </location>
</feature>
<comment type="caution">
    <text evidence="3">The sequence shown here is derived from an EMBL/GenBank/DDBJ whole genome shotgun (WGS) entry which is preliminary data.</text>
</comment>
<evidence type="ECO:0000313" key="4">
    <source>
        <dbReference type="Proteomes" id="UP001437256"/>
    </source>
</evidence>
<feature type="chain" id="PRO_5046932512" description="Rhamnogalacturonase A/B/Epimerase-like pectate lyase domain-containing protein" evidence="1">
    <location>
        <begin position="17"/>
        <end position="639"/>
    </location>
</feature>
<dbReference type="Proteomes" id="UP001437256">
    <property type="component" value="Unassembled WGS sequence"/>
</dbReference>
<sequence length="639" mass="69216">MLILTSLAVMALNGLSIKITCDFRSVRNFEIDLRQVPAANISGTGIHWQVSQATSLANIVFHMSTANDTAHRGIYMENGSGGYMGDLIFNGGKSGIEGGNQQFTVRNITMNNVKSGVTAAWNWGWTFQRVVINNCEVGFNITSGGITQETQSVGAEAIIDAEVTNTPIFIQNSKPSNETLAGSLVLNNVKLTNVTTAVGILNGTVVLPGGTRTIESWAQGNLYSGADGTPQFVQSDIPAPYKPPVLLDESGNIFGKTRPQYESYSVSQVISVRDHGAKGDGRTDDTAALQAIFDQFADCKIIFFDAGHYIVKSTLTIPAGAHVVGEAWTMISGRGHAFADMDSPTPVIRVGEPDCQGIIEISDMLFSTVGPAAGAIVMEWNIAQPDGVNGGAGMWDSHIRIGGADGTNLQLNCPKFGRGGFIDNCFAAFLGLHIKPSATAYLEGTWVWLADHNMDGDGETQISLYAGRGTLSESQGPVWMIGTATEMLFLGSEHFVMYQYQLVNARNHYMGLIQTETPYYQPTPVPPEPFTINSDYHDPEEYEEAAWALRVVNSHDITIFGAGLYSFFHDYEQTCIKTVDCQSQLLTIDEESTNFNIYSLSTVGTTYQVSINGVGIVDQSLNPNGFAQTVTHWNPDQWA</sequence>
<evidence type="ECO:0000259" key="2">
    <source>
        <dbReference type="Pfam" id="PF12708"/>
    </source>
</evidence>
<dbReference type="SUPFAM" id="SSF51126">
    <property type="entry name" value="Pectin lyase-like"/>
    <property type="match status" value="2"/>
</dbReference>
<feature type="domain" description="Rhamnogalacturonase A/B/Epimerase-like pectate lyase" evidence="2">
    <location>
        <begin position="270"/>
        <end position="329"/>
    </location>
</feature>
<dbReference type="InterPro" id="IPR012334">
    <property type="entry name" value="Pectin_lyas_fold"/>
</dbReference>
<accession>A0ABR2ZB50</accession>
<gene>
    <name evidence="3" type="ORF">AAF712_015317</name>
</gene>
<dbReference type="InterPro" id="IPR011050">
    <property type="entry name" value="Pectin_lyase_fold/virulence"/>
</dbReference>
<dbReference type="PANTHER" id="PTHR33928">
    <property type="entry name" value="POLYGALACTURONASE QRT3"/>
    <property type="match status" value="1"/>
</dbReference>
<dbReference type="InterPro" id="IPR039279">
    <property type="entry name" value="QRT3-like"/>
</dbReference>
<dbReference type="InterPro" id="IPR024535">
    <property type="entry name" value="RHGA/B-epi-like_pectate_lyase"/>
</dbReference>
<reference evidence="3 4" key="1">
    <citation type="submission" date="2024-05" db="EMBL/GenBank/DDBJ databases">
        <title>A draft genome resource for the thread blight pathogen Marasmius tenuissimus strain MS-2.</title>
        <authorList>
            <person name="Yulfo-Soto G.E."/>
            <person name="Baruah I.K."/>
            <person name="Amoako-Attah I."/>
            <person name="Bukari Y."/>
            <person name="Meinhardt L.W."/>
            <person name="Bailey B.A."/>
            <person name="Cohen S.P."/>
        </authorList>
    </citation>
    <scope>NUCLEOTIDE SEQUENCE [LARGE SCALE GENOMIC DNA]</scope>
    <source>
        <strain evidence="3 4">MS-2</strain>
    </source>
</reference>
<dbReference type="PANTHER" id="PTHR33928:SF2">
    <property type="entry name" value="PECTATE LYASE SUPERFAMILY PROTEIN DOMAIN-CONTAINING PROTEIN-RELATED"/>
    <property type="match status" value="1"/>
</dbReference>
<keyword evidence="1" id="KW-0732">Signal</keyword>